<dbReference type="RefSeq" id="WP_235066647.1">
    <property type="nucleotide sequence ID" value="NZ_JAKFGM010000001.1"/>
</dbReference>
<gene>
    <name evidence="2" type="ORF">LVY65_03665</name>
</gene>
<feature type="region of interest" description="Disordered" evidence="1">
    <location>
        <begin position="63"/>
        <end position="82"/>
    </location>
</feature>
<dbReference type="PROSITE" id="PS51257">
    <property type="entry name" value="PROKAR_LIPOPROTEIN"/>
    <property type="match status" value="1"/>
</dbReference>
<name>A0A9X1QL65_9SPHN</name>
<reference evidence="2" key="1">
    <citation type="submission" date="2022-01" db="EMBL/GenBank/DDBJ databases">
        <authorList>
            <person name="Jo J.-H."/>
            <person name="Im W.-T."/>
        </authorList>
    </citation>
    <scope>NUCLEOTIDE SEQUENCE</scope>
    <source>
        <strain evidence="2">G124</strain>
    </source>
</reference>
<sequence length="82" mass="8601">MRVVIALPLLALAACQVTKDDANDSVSVEYNQDVAENGVAAATNEAGNIAEDIVNDVQQSADKVGNKVDEVQADSKDTNRAN</sequence>
<dbReference type="AlphaFoldDB" id="A0A9X1QL65"/>
<evidence type="ECO:0000313" key="3">
    <source>
        <dbReference type="Proteomes" id="UP001139410"/>
    </source>
</evidence>
<dbReference type="Proteomes" id="UP001139410">
    <property type="component" value="Unassembled WGS sequence"/>
</dbReference>
<dbReference type="EMBL" id="JAKFGM010000001">
    <property type="protein sequence ID" value="MCF2514167.1"/>
    <property type="molecule type" value="Genomic_DNA"/>
</dbReference>
<evidence type="ECO:0000256" key="1">
    <source>
        <dbReference type="SAM" id="MobiDB-lite"/>
    </source>
</evidence>
<organism evidence="2 3">
    <name type="scientific">Sphingomonas cremea</name>
    <dbReference type="NCBI Taxonomy" id="2904799"/>
    <lineage>
        <taxon>Bacteria</taxon>
        <taxon>Pseudomonadati</taxon>
        <taxon>Pseudomonadota</taxon>
        <taxon>Alphaproteobacteria</taxon>
        <taxon>Sphingomonadales</taxon>
        <taxon>Sphingomonadaceae</taxon>
        <taxon>Sphingomonas</taxon>
    </lineage>
</organism>
<protein>
    <submittedName>
        <fullName evidence="2">Uncharacterized protein</fullName>
    </submittedName>
</protein>
<proteinExistence type="predicted"/>
<accession>A0A9X1QL65</accession>
<keyword evidence="3" id="KW-1185">Reference proteome</keyword>
<comment type="caution">
    <text evidence="2">The sequence shown here is derived from an EMBL/GenBank/DDBJ whole genome shotgun (WGS) entry which is preliminary data.</text>
</comment>
<evidence type="ECO:0000313" key="2">
    <source>
        <dbReference type="EMBL" id="MCF2514167.1"/>
    </source>
</evidence>
<feature type="compositionally biased region" description="Basic and acidic residues" evidence="1">
    <location>
        <begin position="64"/>
        <end position="82"/>
    </location>
</feature>